<dbReference type="PANTHER" id="PTHR21299:SF1">
    <property type="entry name" value="PANTOATE--BETA-ALANINE LIGASE"/>
    <property type="match status" value="1"/>
</dbReference>
<evidence type="ECO:0000313" key="5">
    <source>
        <dbReference type="Proteomes" id="UP000249557"/>
    </source>
</evidence>
<gene>
    <name evidence="4" type="ORF">DI626_09740</name>
</gene>
<dbReference type="Proteomes" id="UP000249557">
    <property type="component" value="Unassembled WGS sequence"/>
</dbReference>
<keyword evidence="1 4" id="KW-0436">Ligase</keyword>
<dbReference type="Gene3D" id="3.30.1300.10">
    <property type="entry name" value="Pantoate-beta-alanine ligase, C-terminal domain"/>
    <property type="match status" value="1"/>
</dbReference>
<feature type="non-terminal residue" evidence="4">
    <location>
        <position position="1"/>
    </location>
</feature>
<reference evidence="4 5" key="1">
    <citation type="submission" date="2017-08" db="EMBL/GenBank/DDBJ databases">
        <title>Infants hospitalized years apart are colonized by the same room-sourced microbial strains.</title>
        <authorList>
            <person name="Brooks B."/>
            <person name="Olm M.R."/>
            <person name="Firek B.A."/>
            <person name="Baker R."/>
            <person name="Thomas B.C."/>
            <person name="Morowitz M.J."/>
            <person name="Banfield J.F."/>
        </authorList>
    </citation>
    <scope>NUCLEOTIDE SEQUENCE [LARGE SCALE GENOMIC DNA]</scope>
    <source>
        <strain evidence="4">S2_018_000_R2_104</strain>
    </source>
</reference>
<dbReference type="AlphaFoldDB" id="A0A2W4ZPV8"/>
<dbReference type="SUPFAM" id="SSF52374">
    <property type="entry name" value="Nucleotidylyl transferase"/>
    <property type="match status" value="1"/>
</dbReference>
<organism evidence="4 5">
    <name type="scientific">Micavibrio aeruginosavorus</name>
    <dbReference type="NCBI Taxonomy" id="349221"/>
    <lineage>
        <taxon>Bacteria</taxon>
        <taxon>Pseudomonadati</taxon>
        <taxon>Bdellovibrionota</taxon>
        <taxon>Bdellovibrionia</taxon>
        <taxon>Bdellovibrionales</taxon>
        <taxon>Pseudobdellovibrionaceae</taxon>
        <taxon>Micavibrio</taxon>
    </lineage>
</organism>
<dbReference type="InterPro" id="IPR042176">
    <property type="entry name" value="Pantoate_ligase_C"/>
</dbReference>
<dbReference type="Pfam" id="PF02569">
    <property type="entry name" value="Pantoate_ligase"/>
    <property type="match status" value="1"/>
</dbReference>
<sequence length="125" mass="13777">LCVIRKFVRDLDIPVEIIGVPTVREADGLAMSSRNAYLSAEERAVSARLHQTLQSMAKRIKGGEPIETIESDAAQALLDAGFHKVDYITVRDAQTLLPPDVRTINRRILAAAYLGKARLIDNIPL</sequence>
<protein>
    <submittedName>
        <fullName evidence="4">Pantoate--beta-alanine ligase</fullName>
    </submittedName>
</protein>
<keyword evidence="2" id="KW-0547">Nucleotide-binding</keyword>
<evidence type="ECO:0000256" key="2">
    <source>
        <dbReference type="ARBA" id="ARBA00022741"/>
    </source>
</evidence>
<keyword evidence="3" id="KW-0067">ATP-binding</keyword>
<dbReference type="GO" id="GO:0015940">
    <property type="term" value="P:pantothenate biosynthetic process"/>
    <property type="evidence" value="ECO:0007669"/>
    <property type="project" value="InterPro"/>
</dbReference>
<proteinExistence type="predicted"/>
<accession>A0A2W4ZPV8</accession>
<comment type="caution">
    <text evidence="4">The sequence shown here is derived from an EMBL/GenBank/DDBJ whole genome shotgun (WGS) entry which is preliminary data.</text>
</comment>
<dbReference type="GO" id="GO:0005829">
    <property type="term" value="C:cytosol"/>
    <property type="evidence" value="ECO:0007669"/>
    <property type="project" value="TreeGrafter"/>
</dbReference>
<dbReference type="GO" id="GO:0005524">
    <property type="term" value="F:ATP binding"/>
    <property type="evidence" value="ECO:0007669"/>
    <property type="project" value="UniProtKB-KW"/>
</dbReference>
<name>A0A2W4ZPV8_9BACT</name>
<dbReference type="GO" id="GO:0004592">
    <property type="term" value="F:pantoate-beta-alanine ligase activity"/>
    <property type="evidence" value="ECO:0007669"/>
    <property type="project" value="InterPro"/>
</dbReference>
<evidence type="ECO:0000256" key="1">
    <source>
        <dbReference type="ARBA" id="ARBA00022598"/>
    </source>
</evidence>
<dbReference type="InterPro" id="IPR003721">
    <property type="entry name" value="Pantoate_ligase"/>
</dbReference>
<dbReference type="PANTHER" id="PTHR21299">
    <property type="entry name" value="CYTIDYLATE KINASE/PANTOATE-BETA-ALANINE LIGASE"/>
    <property type="match status" value="1"/>
</dbReference>
<evidence type="ECO:0000313" key="4">
    <source>
        <dbReference type="EMBL" id="PZO82752.1"/>
    </source>
</evidence>
<evidence type="ECO:0000256" key="3">
    <source>
        <dbReference type="ARBA" id="ARBA00022840"/>
    </source>
</evidence>
<dbReference type="EMBL" id="QFNK01000243">
    <property type="protein sequence ID" value="PZO82752.1"/>
    <property type="molecule type" value="Genomic_DNA"/>
</dbReference>